<dbReference type="InterPro" id="IPR041614">
    <property type="entry name" value="DprA_WH"/>
</dbReference>
<feature type="domain" description="DprA winged helix" evidence="3">
    <location>
        <begin position="339"/>
        <end position="398"/>
    </location>
</feature>
<dbReference type="Pfam" id="PF02481">
    <property type="entry name" value="DNA_processg_A"/>
    <property type="match status" value="1"/>
</dbReference>
<evidence type="ECO:0000259" key="3">
    <source>
        <dbReference type="Pfam" id="PF17782"/>
    </source>
</evidence>
<dbReference type="PANTHER" id="PTHR43022:SF1">
    <property type="entry name" value="PROTEIN SMF"/>
    <property type="match status" value="1"/>
</dbReference>
<organism evidence="5">
    <name type="scientific">Gymnodinialimonas phycosphaerae</name>
    <dbReference type="NCBI Taxonomy" id="2841589"/>
    <lineage>
        <taxon>Bacteria</taxon>
        <taxon>Pseudomonadati</taxon>
        <taxon>Pseudomonadota</taxon>
        <taxon>Alphaproteobacteria</taxon>
        <taxon>Rhodobacterales</taxon>
        <taxon>Paracoccaceae</taxon>
        <taxon>Gymnodinialimonas</taxon>
    </lineage>
</organism>
<evidence type="ECO:0000256" key="1">
    <source>
        <dbReference type="ARBA" id="ARBA00006525"/>
    </source>
</evidence>
<keyword evidence="6" id="KW-1185">Reference proteome</keyword>
<sequence>MWTSTDSPMAGQWAETQQPTDWLDAAFHDAPVAYTPPPAQGDDDRLLRLRLIRSRRVGPATYLRLLAEHGSAAAALEALPDVAAAAGVQKYEVCPEPVVLAELRAAARVGARMICLGDPEYPATLAEITDAPPVIWTIGRTSLMARPCVALVGTRNASSLGARMTRKLAAELGEAGFTVVSGLARGIDAIAHGKSLETGTIAVMAGGVDVVYPTENAEIAAQIAETGLRLSEQPFGLQPQARHFPRRNRIVSGLAQGVIVVEAAARSGSLITARCAADQGREVMAVPGHPMDSRASGANILLRDGATLVRGVDDVIEALGHPPQPANSASAMAQDLQRPAAPVGKQDGGLEARILAHLGPSPVAEDQMIRDLDASPRDMAQALAVLEMAGRVTRSAGGMVSAG</sequence>
<proteinExistence type="inferred from homology"/>
<dbReference type="GO" id="GO:0009294">
    <property type="term" value="P:DNA-mediated transformation"/>
    <property type="evidence" value="ECO:0007669"/>
    <property type="project" value="InterPro"/>
</dbReference>
<dbReference type="InterPro" id="IPR003488">
    <property type="entry name" value="DprA"/>
</dbReference>
<dbReference type="InterPro" id="IPR036388">
    <property type="entry name" value="WH-like_DNA-bd_sf"/>
</dbReference>
<dbReference type="SUPFAM" id="SSF102405">
    <property type="entry name" value="MCP/YpsA-like"/>
    <property type="match status" value="1"/>
</dbReference>
<evidence type="ECO:0000259" key="2">
    <source>
        <dbReference type="Pfam" id="PF02481"/>
    </source>
</evidence>
<comment type="similarity">
    <text evidence="1">Belongs to the DprA/Smf family.</text>
</comment>
<evidence type="ECO:0000313" key="6">
    <source>
        <dbReference type="Proteomes" id="UP000693972"/>
    </source>
</evidence>
<evidence type="ECO:0000313" key="4">
    <source>
        <dbReference type="EMBL" id="MBY4892950.1"/>
    </source>
</evidence>
<accession>A0A975TXR6</accession>
<dbReference type="EMBL" id="CP078073">
    <property type="protein sequence ID" value="QXL89669.1"/>
    <property type="molecule type" value="Genomic_DNA"/>
</dbReference>
<dbReference type="NCBIfam" id="TIGR00732">
    <property type="entry name" value="dprA"/>
    <property type="match status" value="1"/>
</dbReference>
<dbReference type="Proteomes" id="UP000693972">
    <property type="component" value="Unassembled WGS sequence"/>
</dbReference>
<dbReference type="PANTHER" id="PTHR43022">
    <property type="entry name" value="PROTEIN SMF"/>
    <property type="match status" value="1"/>
</dbReference>
<protein>
    <submittedName>
        <fullName evidence="5">DNA-processing protein DprA</fullName>
    </submittedName>
</protein>
<dbReference type="Pfam" id="PF21102">
    <property type="entry name" value="DprA_N"/>
    <property type="match status" value="1"/>
</dbReference>
<dbReference type="Gene3D" id="1.10.10.10">
    <property type="entry name" value="Winged helix-like DNA-binding domain superfamily/Winged helix DNA-binding domain"/>
    <property type="match status" value="1"/>
</dbReference>
<reference evidence="5 6" key="1">
    <citation type="submission" date="2021-07" db="EMBL/GenBank/DDBJ databases">
        <title>Karlodiniumbacter phycospheric gen. nov., sp. nov., a phycosphere bacterium isolated from karlodinium veneficum.</title>
        <authorList>
            <person name="Peng Y."/>
            <person name="Jiang L."/>
            <person name="Lee J."/>
        </authorList>
    </citation>
    <scope>NUCLEOTIDE SEQUENCE</scope>
    <source>
        <strain evidence="5 6">N5</strain>
    </source>
</reference>
<evidence type="ECO:0000313" key="5">
    <source>
        <dbReference type="EMBL" id="QXL89669.1"/>
    </source>
</evidence>
<dbReference type="AlphaFoldDB" id="A0A975TXR6"/>
<dbReference type="Gene3D" id="3.40.50.450">
    <property type="match status" value="1"/>
</dbReference>
<dbReference type="EMBL" id="JAIMBW010000001">
    <property type="protein sequence ID" value="MBY4892950.1"/>
    <property type="molecule type" value="Genomic_DNA"/>
</dbReference>
<name>A0A975TXR6_9RHOB</name>
<feature type="domain" description="Smf/DprA SLOG" evidence="2">
    <location>
        <begin position="113"/>
        <end position="319"/>
    </location>
</feature>
<gene>
    <name evidence="5" type="primary">dprA</name>
    <name evidence="4" type="ORF">KUL25_09255</name>
    <name evidence="5" type="ORF">KUL25_09260</name>
</gene>
<dbReference type="Pfam" id="PF17782">
    <property type="entry name" value="WHD_DprA"/>
    <property type="match status" value="1"/>
</dbReference>
<dbReference type="InterPro" id="IPR057666">
    <property type="entry name" value="DrpA_SLOG"/>
</dbReference>